<dbReference type="InterPro" id="IPR036291">
    <property type="entry name" value="NAD(P)-bd_dom_sf"/>
</dbReference>
<comment type="caution">
    <text evidence="3">The sequence shown here is derived from an EMBL/GenBank/DDBJ whole genome shotgun (WGS) entry which is preliminary data.</text>
</comment>
<sequence>MSQKVLITGGAGFLGINLVRNLLNKGYDVISYDIAPFSYPEKSQITEIVGDIRDKEKITAALLGVDMVIHTAAALPLYSKEEIYSTDIIGTRNVLEAAMENHIKRFIHVSSTAVYGIPDHHPLYETDQLYGVGPYGESKVKAESICDEFRQKGMCVSIVRPKSFIGPERLGVFALFYDWAKDGHGFPMIGSGNNRYQLLDVEDLCEAIYLLMTKPVEVVNDTFNIGAKEFTTMREDYQAVLDVAGFGKKVTGFPAAPMIWTLRILERLHISPLYKWVYETASKDSFVSIEKAERVLGYAPKYSNKDALIRNYEWYVKHQDQFDNTSGVSHRVPWKQGILGLAKFLF</sequence>
<protein>
    <submittedName>
        <fullName evidence="3">Epimerase</fullName>
    </submittedName>
</protein>
<dbReference type="EMBL" id="PFNL01000110">
    <property type="protein sequence ID" value="PIZ46163.1"/>
    <property type="molecule type" value="Genomic_DNA"/>
</dbReference>
<comment type="similarity">
    <text evidence="1">Belongs to the NAD(P)-dependent epimerase/dehydratase family.</text>
</comment>
<dbReference type="PANTHER" id="PTHR43000">
    <property type="entry name" value="DTDP-D-GLUCOSE 4,6-DEHYDRATASE-RELATED"/>
    <property type="match status" value="1"/>
</dbReference>
<evidence type="ECO:0000313" key="4">
    <source>
        <dbReference type="Proteomes" id="UP000228920"/>
    </source>
</evidence>
<evidence type="ECO:0000256" key="1">
    <source>
        <dbReference type="ARBA" id="ARBA00007637"/>
    </source>
</evidence>
<dbReference type="Proteomes" id="UP000228920">
    <property type="component" value="Unassembled WGS sequence"/>
</dbReference>
<dbReference type="Pfam" id="PF01370">
    <property type="entry name" value="Epimerase"/>
    <property type="match status" value="1"/>
</dbReference>
<name>A0A2M7TII4_UNCKA</name>
<gene>
    <name evidence="3" type="ORF">COY32_03735</name>
</gene>
<proteinExistence type="inferred from homology"/>
<dbReference type="SUPFAM" id="SSF51735">
    <property type="entry name" value="NAD(P)-binding Rossmann-fold domains"/>
    <property type="match status" value="1"/>
</dbReference>
<organism evidence="3 4">
    <name type="scientific">candidate division WWE3 bacterium CG_4_10_14_0_2_um_filter_41_14</name>
    <dbReference type="NCBI Taxonomy" id="1975072"/>
    <lineage>
        <taxon>Bacteria</taxon>
        <taxon>Katanobacteria</taxon>
    </lineage>
</organism>
<evidence type="ECO:0000313" key="3">
    <source>
        <dbReference type="EMBL" id="PIZ46163.1"/>
    </source>
</evidence>
<accession>A0A2M7TII4</accession>
<evidence type="ECO:0000259" key="2">
    <source>
        <dbReference type="Pfam" id="PF01370"/>
    </source>
</evidence>
<reference evidence="4" key="1">
    <citation type="submission" date="2017-09" db="EMBL/GenBank/DDBJ databases">
        <title>Depth-based differentiation of microbial function through sediment-hosted aquifers and enrichment of novel symbionts in the deep terrestrial subsurface.</title>
        <authorList>
            <person name="Probst A.J."/>
            <person name="Ladd B."/>
            <person name="Jarett J.K."/>
            <person name="Geller-Mcgrath D.E."/>
            <person name="Sieber C.M.K."/>
            <person name="Emerson J.B."/>
            <person name="Anantharaman K."/>
            <person name="Thomas B.C."/>
            <person name="Malmstrom R."/>
            <person name="Stieglmeier M."/>
            <person name="Klingl A."/>
            <person name="Woyke T."/>
            <person name="Ryan C.M."/>
            <person name="Banfield J.F."/>
        </authorList>
    </citation>
    <scope>NUCLEOTIDE SEQUENCE [LARGE SCALE GENOMIC DNA]</scope>
</reference>
<dbReference type="Gene3D" id="3.40.50.720">
    <property type="entry name" value="NAD(P)-binding Rossmann-like Domain"/>
    <property type="match status" value="1"/>
</dbReference>
<dbReference type="AlphaFoldDB" id="A0A2M7TII4"/>
<feature type="domain" description="NAD-dependent epimerase/dehydratase" evidence="2">
    <location>
        <begin position="5"/>
        <end position="226"/>
    </location>
</feature>
<dbReference type="InterPro" id="IPR001509">
    <property type="entry name" value="Epimerase_deHydtase"/>
</dbReference>